<dbReference type="EMBL" id="FPJO01000004">
    <property type="protein sequence ID" value="SFX55303.1"/>
    <property type="molecule type" value="Genomic_DNA"/>
</dbReference>
<dbReference type="RefSeq" id="WP_072484627.1">
    <property type="nucleotide sequence ID" value="NZ_CP108276.1"/>
</dbReference>
<organism evidence="2 3">
    <name type="scientific">Streptomyces atratus</name>
    <dbReference type="NCBI Taxonomy" id="1893"/>
    <lineage>
        <taxon>Bacteria</taxon>
        <taxon>Bacillati</taxon>
        <taxon>Actinomycetota</taxon>
        <taxon>Actinomycetes</taxon>
        <taxon>Kitasatosporales</taxon>
        <taxon>Streptomycetaceae</taxon>
        <taxon>Streptomyces</taxon>
    </lineage>
</organism>
<dbReference type="STRING" id="1893.SAMN02787144_100436"/>
<feature type="region of interest" description="Disordered" evidence="1">
    <location>
        <begin position="583"/>
        <end position="603"/>
    </location>
</feature>
<gene>
    <name evidence="2" type="ORF">SAMN02787144_100436</name>
</gene>
<protein>
    <recommendedName>
        <fullName evidence="4">Heparinase II/III-like protein</fullName>
    </recommendedName>
</protein>
<name>A0A1K1Y087_STRAR</name>
<dbReference type="OrthoDB" id="3901256at2"/>
<dbReference type="Proteomes" id="UP000181909">
    <property type="component" value="Unassembled WGS sequence"/>
</dbReference>
<dbReference type="InterPro" id="IPR008929">
    <property type="entry name" value="Chondroitin_lyas"/>
</dbReference>
<evidence type="ECO:0000313" key="3">
    <source>
        <dbReference type="Proteomes" id="UP000181909"/>
    </source>
</evidence>
<dbReference type="PANTHER" id="PTHR40616:SF1">
    <property type="entry name" value="LINALOOL DEHYDRATASE_ISOMERASE DOMAIN-CONTAINING PROTEIN"/>
    <property type="match status" value="1"/>
</dbReference>
<proteinExistence type="predicted"/>
<evidence type="ECO:0008006" key="4">
    <source>
        <dbReference type="Google" id="ProtNLM"/>
    </source>
</evidence>
<dbReference type="SUPFAM" id="SSF48230">
    <property type="entry name" value="Chondroitin AC/alginate lyase"/>
    <property type="match status" value="1"/>
</dbReference>
<evidence type="ECO:0000313" key="2">
    <source>
        <dbReference type="EMBL" id="SFX55303.1"/>
    </source>
</evidence>
<evidence type="ECO:0000256" key="1">
    <source>
        <dbReference type="SAM" id="MobiDB-lite"/>
    </source>
</evidence>
<dbReference type="PANTHER" id="PTHR40616">
    <property type="entry name" value="LINALOOL DEHYDRATASE_ISOMERASE DOMAIN-CONTAINING PROTEIN"/>
    <property type="match status" value="1"/>
</dbReference>
<accession>A0A1K1Y087</accession>
<reference evidence="2 3" key="1">
    <citation type="submission" date="2016-11" db="EMBL/GenBank/DDBJ databases">
        <authorList>
            <person name="Jaros S."/>
            <person name="Januszkiewicz K."/>
            <person name="Wedrychowicz H."/>
        </authorList>
    </citation>
    <scope>NUCLEOTIDE SEQUENCE [LARGE SCALE GENOMIC DNA]</scope>
    <source>
        <strain evidence="2 3">OK807</strain>
    </source>
</reference>
<sequence>MHPAWSAAAYDRTLLRAALAEGDRCWDAEANLLQVEAPYNPIHTNIKGGPAHPTRNSLHYALLLLERGAEGDAERAHSVILRIAGLQDRSPENATYGIWGYYAEEPAAEMVPADWNWADFLGIALLLVHARHGDALPAEVRHELRESLRHAAASIVRRNVHLTYTNVAVMGTFVTLAAGKVLDDEELFAYGKDRMVRLSQAIDGTGSFTEFNSPSYWGVVLQTLTLIRDHVTDEEVLELNDRLHDRLWLHFLARWHPPTRQLSGPMARCYSNDLGVPPFLAKAVGGLLGAPEPRPVRGEMSTGLDSCVDYRMPDWVRPRLLELESAHEHRELFAESPAPETGTTWLDPVTTLGSVNHQDTWLQRRPLFGHWVRPDGTSGHLHFHLMKDDGAEDFDFASGVLSAVQSGPHVAWLAGFACPAGDRHHHLDMIQPGDRFRARSLRLVVDLVGAPPVAEESAIDGGIEVDLGTARLDFRLAGGAFGGRTPTARLVPHADGVRIEVVLFESTTPAELDWAELGDTFAAGTLSLVPSGAEQDARPAPDPQLGVAGDRAEVRWTTPRGNRLTVCGGRSVVSREEHAALHSAALDGAAPPSPRLSDSLLVP</sequence>
<dbReference type="AlphaFoldDB" id="A0A1K1Y087"/>